<sequence>MESFVRWQKTDGVAVYSKTELGSYFKDSSFTATPSSRRIRWSLIGSATTIFVLLLWIWSSKIHNNGLLVDEELRSKSQHIEQTVRRYNLTVGARWMNLDGGVWRGIYVCNGETPCPTLFAEEGDIVELNVHNDLFAQVSVHWSGMNHRRFGFWNDGTGGLNQYGLLQRGNFTSRYDTTGHWGLNWYADHTGLGIMDGAHGLAYVAPSPRRLRPYRRITSSPTELALIHEAERSVRHMLVWNYYRRDAGWRVLELKGEGTSLNCYDSILVNSKGRRHCRHPDYPSIDGKRLDESGCMIEEGNDGVPCTPTKADYEVIETHGRSWIMLNILNIGFEHAIHYSIDDHKMWVVANDGGFIEPQLVDVLYITNGARYTVLVKLDQEGNDYTIRLVSTSNHQNLYGYSIFRYPALRYPLHGSPMEIHDPPSGLSPCVELNGSIHHSCNIMRTSSLAPYPPLMPPKANRTLHFKIDKQPSRYEKYVTEFFLNKKPWQLYHSQMEPLIFVDNVSAVEPPVVGDLPWGTTVDVIIQNTVDEVMPFYKHGDPMFLIGSNPNETWKWDTAEAALAAGTKHLNVQDPPLQLVHDVPPLGWAVLRWKIQVRGATMLHSNKFKYYAMGMSVPLLEGMDSDTWREVPEYVKGMPHVEFKPKNDGVFG</sequence>
<dbReference type="Proteomes" id="UP000805649">
    <property type="component" value="Unassembled WGS sequence"/>
</dbReference>
<protein>
    <submittedName>
        <fullName evidence="1">Multicopper oxidase</fullName>
    </submittedName>
</protein>
<name>A0ACC3Z2E0_COLTU</name>
<proteinExistence type="predicted"/>
<dbReference type="EMBL" id="VUJX02000004">
    <property type="protein sequence ID" value="KAL0938145.1"/>
    <property type="molecule type" value="Genomic_DNA"/>
</dbReference>
<reference evidence="1 2" key="1">
    <citation type="journal article" date="2020" name="Phytopathology">
        <title>Genome Sequence Resources of Colletotrichum truncatum, C. plurivorum, C. musicola, and C. sojae: Four Species Pathogenic to Soybean (Glycine max).</title>
        <authorList>
            <person name="Rogerio F."/>
            <person name="Boufleur T.R."/>
            <person name="Ciampi-Guillardi M."/>
            <person name="Sukno S.A."/>
            <person name="Thon M.R."/>
            <person name="Massola Junior N.S."/>
            <person name="Baroncelli R."/>
        </authorList>
    </citation>
    <scope>NUCLEOTIDE SEQUENCE [LARGE SCALE GENOMIC DNA]</scope>
    <source>
        <strain evidence="1 2">CMES1059</strain>
    </source>
</reference>
<evidence type="ECO:0000313" key="1">
    <source>
        <dbReference type="EMBL" id="KAL0938145.1"/>
    </source>
</evidence>
<accession>A0ACC3Z2E0</accession>
<gene>
    <name evidence="1" type="ORF">CTRU02_207876</name>
</gene>
<organism evidence="1 2">
    <name type="scientific">Colletotrichum truncatum</name>
    <name type="common">Anthracnose fungus</name>
    <name type="synonym">Colletotrichum capsici</name>
    <dbReference type="NCBI Taxonomy" id="5467"/>
    <lineage>
        <taxon>Eukaryota</taxon>
        <taxon>Fungi</taxon>
        <taxon>Dikarya</taxon>
        <taxon>Ascomycota</taxon>
        <taxon>Pezizomycotina</taxon>
        <taxon>Sordariomycetes</taxon>
        <taxon>Hypocreomycetidae</taxon>
        <taxon>Glomerellales</taxon>
        <taxon>Glomerellaceae</taxon>
        <taxon>Colletotrichum</taxon>
        <taxon>Colletotrichum truncatum species complex</taxon>
    </lineage>
</organism>
<comment type="caution">
    <text evidence="1">The sequence shown here is derived from an EMBL/GenBank/DDBJ whole genome shotgun (WGS) entry which is preliminary data.</text>
</comment>
<keyword evidence="2" id="KW-1185">Reference proteome</keyword>
<evidence type="ECO:0000313" key="2">
    <source>
        <dbReference type="Proteomes" id="UP000805649"/>
    </source>
</evidence>